<comment type="caution">
    <text evidence="1">The sequence shown here is derived from an EMBL/GenBank/DDBJ whole genome shotgun (WGS) entry which is preliminary data.</text>
</comment>
<evidence type="ECO:0000313" key="2">
    <source>
        <dbReference type="Proteomes" id="UP000746503"/>
    </source>
</evidence>
<name>A0ABX1ANM1_9ACTN</name>
<accession>A0ABX1ANM1</accession>
<keyword evidence="2" id="KW-1185">Reference proteome</keyword>
<dbReference type="Proteomes" id="UP000746503">
    <property type="component" value="Unassembled WGS sequence"/>
</dbReference>
<gene>
    <name evidence="1" type="ORF">HCJ92_08045</name>
</gene>
<reference evidence="1 2" key="1">
    <citation type="submission" date="2020-03" db="EMBL/GenBank/DDBJ databases">
        <title>Draft genome of Streptomyces sp. ventii, isolated from the Axial Seamount in the Pacific Ocean, and resequencing of the two type strains Streptomyces lonarensis strain NCL 716 and Streptomyces bohaiensis strain 11A07.</title>
        <authorList>
            <person name="Loughran R.M."/>
            <person name="Pfannmuller K.M."/>
            <person name="Wasson B.J."/>
            <person name="Deadmond M.C."/>
            <person name="Paddock B.E."/>
            <person name="Koyack M.J."/>
            <person name="Gallegos D.A."/>
            <person name="Mitchell E.A."/>
            <person name="Ushijima B."/>
            <person name="Saw J.H."/>
            <person name="Mcphail K.L."/>
            <person name="Videau P."/>
        </authorList>
    </citation>
    <scope>NUCLEOTIDE SEQUENCE [LARGE SCALE GENOMIC DNA]</scope>
    <source>
        <strain evidence="2">5675061</strain>
    </source>
</reference>
<evidence type="ECO:0000313" key="1">
    <source>
        <dbReference type="EMBL" id="NJP66243.1"/>
    </source>
</evidence>
<proteinExistence type="predicted"/>
<sequence length="166" mass="17682">MREWSSARADRALTIYLNDHLAGATAGARLARRIAAHAPAGRAERCDGLAREIREDRGALLVLMRSLRVPVHHHLLLAGAAAETLGVLKPNGALVRRARLSELVELETMYLGVCGKAALWRTLSELPGLAGQGVVDVASLLSRARAQAGMLEELRAEAGARALAVV</sequence>
<protein>
    <submittedName>
        <fullName evidence="1">Uncharacterized protein</fullName>
    </submittedName>
</protein>
<dbReference type="EMBL" id="JAAVJB010000042">
    <property type="protein sequence ID" value="NJP66243.1"/>
    <property type="molecule type" value="Genomic_DNA"/>
</dbReference>
<organism evidence="1 2">
    <name type="scientific">Streptomyces spiramenti</name>
    <dbReference type="NCBI Taxonomy" id="2720606"/>
    <lineage>
        <taxon>Bacteria</taxon>
        <taxon>Bacillati</taxon>
        <taxon>Actinomycetota</taxon>
        <taxon>Actinomycetes</taxon>
        <taxon>Kitasatosporales</taxon>
        <taxon>Streptomycetaceae</taxon>
        <taxon>Streptomyces</taxon>
    </lineage>
</organism>